<gene>
    <name evidence="1" type="ORF">GIL414_LOCUS85602</name>
</gene>
<reference evidence="1" key="1">
    <citation type="submission" date="2021-02" db="EMBL/GenBank/DDBJ databases">
        <authorList>
            <person name="Nowell W R."/>
        </authorList>
    </citation>
    <scope>NUCLEOTIDE SEQUENCE</scope>
</reference>
<evidence type="ECO:0000313" key="1">
    <source>
        <dbReference type="EMBL" id="CAF5223479.1"/>
    </source>
</evidence>
<evidence type="ECO:0008006" key="3">
    <source>
        <dbReference type="Google" id="ProtNLM"/>
    </source>
</evidence>
<proteinExistence type="predicted"/>
<dbReference type="EMBL" id="CAJOBJ010371173">
    <property type="protein sequence ID" value="CAF5223479.1"/>
    <property type="molecule type" value="Genomic_DNA"/>
</dbReference>
<sequence>SCCEDKSEESYRQLLQSLFTHATKNNIVLNPSTILIDFEQEMVNAINDKKIKKYNLVTLSKQENIRRQIANIIALPLIPPNEVNNCMEKIIDELCNYDTKFEKLTDYVIKNYIEDARFPVQMWNHFDTIGQRPRTNNHLEGYHRQLNARVRTNPDLWTWINEV</sequence>
<dbReference type="Proteomes" id="UP000681720">
    <property type="component" value="Unassembled WGS sequence"/>
</dbReference>
<comment type="caution">
    <text evidence="1">The sequence shown here is derived from an EMBL/GenBank/DDBJ whole genome shotgun (WGS) entry which is preliminary data.</text>
</comment>
<name>A0A8S3JXF6_9BILA</name>
<feature type="non-terminal residue" evidence="1">
    <location>
        <position position="163"/>
    </location>
</feature>
<organism evidence="1 2">
    <name type="scientific">Rotaria magnacalcarata</name>
    <dbReference type="NCBI Taxonomy" id="392030"/>
    <lineage>
        <taxon>Eukaryota</taxon>
        <taxon>Metazoa</taxon>
        <taxon>Spiralia</taxon>
        <taxon>Gnathifera</taxon>
        <taxon>Rotifera</taxon>
        <taxon>Eurotatoria</taxon>
        <taxon>Bdelloidea</taxon>
        <taxon>Philodinida</taxon>
        <taxon>Philodinidae</taxon>
        <taxon>Rotaria</taxon>
    </lineage>
</organism>
<accession>A0A8S3JXF6</accession>
<evidence type="ECO:0000313" key="2">
    <source>
        <dbReference type="Proteomes" id="UP000681720"/>
    </source>
</evidence>
<feature type="non-terminal residue" evidence="1">
    <location>
        <position position="1"/>
    </location>
</feature>
<dbReference type="AlphaFoldDB" id="A0A8S3JXF6"/>
<protein>
    <recommendedName>
        <fullName evidence="3">MULE transposase domain-containing protein</fullName>
    </recommendedName>
</protein>